<proteinExistence type="predicted"/>
<dbReference type="InterPro" id="IPR000073">
    <property type="entry name" value="AB_hydrolase_1"/>
</dbReference>
<protein>
    <submittedName>
        <fullName evidence="2">Alpha/beta fold hydrolase</fullName>
    </submittedName>
</protein>
<evidence type="ECO:0000313" key="2">
    <source>
        <dbReference type="EMBL" id="MER6908742.1"/>
    </source>
</evidence>
<reference evidence="2 3" key="1">
    <citation type="submission" date="2024-06" db="EMBL/GenBank/DDBJ databases">
        <title>The Natural Products Discovery Center: Release of the First 8490 Sequenced Strains for Exploring Actinobacteria Biosynthetic Diversity.</title>
        <authorList>
            <person name="Kalkreuter E."/>
            <person name="Kautsar S.A."/>
            <person name="Yang D."/>
            <person name="Bader C.D."/>
            <person name="Teijaro C.N."/>
            <person name="Fluegel L."/>
            <person name="Davis C.M."/>
            <person name="Simpson J.R."/>
            <person name="Lauterbach L."/>
            <person name="Steele A.D."/>
            <person name="Gui C."/>
            <person name="Meng S."/>
            <person name="Li G."/>
            <person name="Viehrig K."/>
            <person name="Ye F."/>
            <person name="Su P."/>
            <person name="Kiefer A.F."/>
            <person name="Nichols A."/>
            <person name="Cepeda A.J."/>
            <person name="Yan W."/>
            <person name="Fan B."/>
            <person name="Jiang Y."/>
            <person name="Adhikari A."/>
            <person name="Zheng C.-J."/>
            <person name="Schuster L."/>
            <person name="Cowan T.M."/>
            <person name="Smanski M.J."/>
            <person name="Chevrette M.G."/>
            <person name="De Carvalho L.P.S."/>
            <person name="Shen B."/>
        </authorList>
    </citation>
    <scope>NUCLEOTIDE SEQUENCE [LARGE SCALE GENOMIC DNA]</scope>
    <source>
        <strain evidence="2 3">NPDC000632</strain>
    </source>
</reference>
<dbReference type="Pfam" id="PF12697">
    <property type="entry name" value="Abhydrolase_6"/>
    <property type="match status" value="1"/>
</dbReference>
<keyword evidence="2" id="KW-0378">Hydrolase</keyword>
<dbReference type="EMBL" id="JBEPCV010000050">
    <property type="protein sequence ID" value="MER6908742.1"/>
    <property type="molecule type" value="Genomic_DNA"/>
</dbReference>
<dbReference type="SUPFAM" id="SSF53474">
    <property type="entry name" value="alpha/beta-Hydrolases"/>
    <property type="match status" value="1"/>
</dbReference>
<dbReference type="Gene3D" id="3.40.50.1820">
    <property type="entry name" value="alpha/beta hydrolase"/>
    <property type="match status" value="1"/>
</dbReference>
<organism evidence="2 3">
    <name type="scientific">Streptomyces flaveolus</name>
    <dbReference type="NCBI Taxonomy" id="67297"/>
    <lineage>
        <taxon>Bacteria</taxon>
        <taxon>Bacillati</taxon>
        <taxon>Actinomycetota</taxon>
        <taxon>Actinomycetes</taxon>
        <taxon>Kitasatosporales</taxon>
        <taxon>Streptomycetaceae</taxon>
        <taxon>Streptomyces</taxon>
    </lineage>
</organism>
<dbReference type="InterPro" id="IPR029058">
    <property type="entry name" value="AB_hydrolase_fold"/>
</dbReference>
<evidence type="ECO:0000313" key="3">
    <source>
        <dbReference type="Proteomes" id="UP001490330"/>
    </source>
</evidence>
<evidence type="ECO:0000259" key="1">
    <source>
        <dbReference type="Pfam" id="PF12697"/>
    </source>
</evidence>
<sequence length="289" mass="30881">MVESAATAEAGVVGGGLPLGDDYAGPRDLPVETVVSADGTTIAYEKSGSGPPVVIIGGGLNDKAMFTPLAQSLSQQFTVFNYDRRGRGGSGYGDPEQYTIDREVEDLVAVLDAIGEPGHVFANCSGGMIAIHAAAAGVPMAKLGLYEPPYSSPPLNGDEVDRLKALLAEDRREEAVTLFGKEIVKFMTDETLERFKQHPAWQAFESMAPSCVYDAIINDRYGSIPHALLPKIAVETLVLSGSESAPWIQEACVTLSEEIPRARLLRIEGEGHLFNQQTGAPLLVKFFGE</sequence>
<keyword evidence="3" id="KW-1185">Reference proteome</keyword>
<dbReference type="Proteomes" id="UP001490330">
    <property type="component" value="Unassembled WGS sequence"/>
</dbReference>
<feature type="domain" description="AB hydrolase-1" evidence="1">
    <location>
        <begin position="54"/>
        <end position="276"/>
    </location>
</feature>
<comment type="caution">
    <text evidence="2">The sequence shown here is derived from an EMBL/GenBank/DDBJ whole genome shotgun (WGS) entry which is preliminary data.</text>
</comment>
<dbReference type="RefSeq" id="WP_350725499.1">
    <property type="nucleotide sequence ID" value="NZ_JBEPCO010000071.1"/>
</dbReference>
<dbReference type="PANTHER" id="PTHR43433">
    <property type="entry name" value="HYDROLASE, ALPHA/BETA FOLD FAMILY PROTEIN"/>
    <property type="match status" value="1"/>
</dbReference>
<dbReference type="PANTHER" id="PTHR43433:SF5">
    <property type="entry name" value="AB HYDROLASE-1 DOMAIN-CONTAINING PROTEIN"/>
    <property type="match status" value="1"/>
</dbReference>
<gene>
    <name evidence="2" type="ORF">ABT322_34445</name>
</gene>
<dbReference type="InterPro" id="IPR050471">
    <property type="entry name" value="AB_hydrolase"/>
</dbReference>
<dbReference type="GO" id="GO:0016787">
    <property type="term" value="F:hydrolase activity"/>
    <property type="evidence" value="ECO:0007669"/>
    <property type="project" value="UniProtKB-KW"/>
</dbReference>
<accession>A0ABV1VQG8</accession>
<name>A0ABV1VQG8_9ACTN</name>